<dbReference type="InterPro" id="IPR036656">
    <property type="entry name" value="QCR9_sf"/>
</dbReference>
<dbReference type="STRING" id="4577.A0A1D6IIL3"/>
<dbReference type="SMR" id="A0A1D6IIL3"/>
<accession>A0A1D6IIL3</accession>
<dbReference type="InParanoid" id="A0A1D6IIL3"/>
<dbReference type="GO" id="GO:0006122">
    <property type="term" value="P:mitochondrial electron transport, ubiquinol to cytochrome c"/>
    <property type="evidence" value="ECO:0007669"/>
    <property type="project" value="InterPro"/>
</dbReference>
<dbReference type="GO" id="GO:0045275">
    <property type="term" value="C:respiratory chain complex III"/>
    <property type="evidence" value="ECO:0007669"/>
    <property type="project" value="InterPro"/>
</dbReference>
<evidence type="ECO:0000256" key="1">
    <source>
        <dbReference type="SAM" id="MobiDB-lite"/>
    </source>
</evidence>
<name>A0A1D6IIL3_MAIZE</name>
<protein>
    <submittedName>
        <fullName evidence="2">Uncharacterized protein</fullName>
    </submittedName>
</protein>
<proteinExistence type="predicted"/>
<feature type="region of interest" description="Disordered" evidence="1">
    <location>
        <begin position="1"/>
        <end position="25"/>
    </location>
</feature>
<reference evidence="2" key="1">
    <citation type="submission" date="2015-12" db="EMBL/GenBank/DDBJ databases">
        <title>Update maize B73 reference genome by single molecule sequencing technologies.</title>
        <authorList>
            <consortium name="Maize Genome Sequencing Project"/>
            <person name="Ware D."/>
        </authorList>
    </citation>
    <scope>NUCLEOTIDE SEQUENCE [LARGE SCALE GENOMIC DNA]</scope>
    <source>
        <tissue evidence="2">Seedling</tissue>
    </source>
</reference>
<dbReference type="EMBL" id="CM007650">
    <property type="protein sequence ID" value="ONM59325.1"/>
    <property type="molecule type" value="Genomic_DNA"/>
</dbReference>
<sequence>MAMIMPSTTCSTSSPSQSRSLSSKPPPFTMGFLDALYHVVMRRNAVYVTFVVIDASAGEQLLGQTRSQILDLGMGSFGLDWNRHASAL</sequence>
<gene>
    <name evidence="2" type="ORF">ZEAMMB73_Zm00001d022024</name>
</gene>
<organism evidence="2">
    <name type="scientific">Zea mays</name>
    <name type="common">Maize</name>
    <dbReference type="NCBI Taxonomy" id="4577"/>
    <lineage>
        <taxon>Eukaryota</taxon>
        <taxon>Viridiplantae</taxon>
        <taxon>Streptophyta</taxon>
        <taxon>Embryophyta</taxon>
        <taxon>Tracheophyta</taxon>
        <taxon>Spermatophyta</taxon>
        <taxon>Magnoliopsida</taxon>
        <taxon>Liliopsida</taxon>
        <taxon>Poales</taxon>
        <taxon>Poaceae</taxon>
        <taxon>PACMAD clade</taxon>
        <taxon>Panicoideae</taxon>
        <taxon>Andropogonodae</taxon>
        <taxon>Andropogoneae</taxon>
        <taxon>Tripsacinae</taxon>
        <taxon>Zea</taxon>
    </lineage>
</organism>
<dbReference type="SUPFAM" id="SSF81514">
    <property type="entry name" value="Subunit X (non-heme 7 kDa protein) of cytochrome bc1 complex (Ubiquinol-cytochrome c reductase)"/>
    <property type="match status" value="1"/>
</dbReference>
<evidence type="ECO:0000313" key="2">
    <source>
        <dbReference type="EMBL" id="ONM59325.1"/>
    </source>
</evidence>
<dbReference type="Gene3D" id="1.20.5.260">
    <property type="entry name" value="Cytochrome b-c1 complex subunit 9"/>
    <property type="match status" value="1"/>
</dbReference>
<dbReference type="GO" id="GO:0005739">
    <property type="term" value="C:mitochondrion"/>
    <property type="evidence" value="ECO:0007669"/>
    <property type="project" value="GOC"/>
</dbReference>
<dbReference type="AlphaFoldDB" id="A0A1D6IIL3"/>
<feature type="compositionally biased region" description="Low complexity" evidence="1">
    <location>
        <begin position="1"/>
        <end position="23"/>
    </location>
</feature>